<keyword evidence="5" id="KW-1185">Reference proteome</keyword>
<protein>
    <submittedName>
        <fullName evidence="4">Phage tail tape measure protein</fullName>
    </submittedName>
</protein>
<feature type="transmembrane region" description="Helical" evidence="2">
    <location>
        <begin position="396"/>
        <end position="413"/>
    </location>
</feature>
<dbReference type="Proteomes" id="UP000293846">
    <property type="component" value="Unassembled WGS sequence"/>
</dbReference>
<dbReference type="NCBIfam" id="TIGR02675">
    <property type="entry name" value="tape_meas_nterm"/>
    <property type="match status" value="1"/>
</dbReference>
<dbReference type="InterPro" id="IPR013491">
    <property type="entry name" value="Tape_meas_N"/>
</dbReference>
<dbReference type="Pfam" id="PF20155">
    <property type="entry name" value="TMP_3"/>
    <property type="match status" value="1"/>
</dbReference>
<evidence type="ECO:0000259" key="3">
    <source>
        <dbReference type="Pfam" id="PF20155"/>
    </source>
</evidence>
<evidence type="ECO:0000256" key="2">
    <source>
        <dbReference type="SAM" id="Phobius"/>
    </source>
</evidence>
<feature type="region of interest" description="Disordered" evidence="1">
    <location>
        <begin position="637"/>
        <end position="668"/>
    </location>
</feature>
<feature type="compositionally biased region" description="Polar residues" evidence="1">
    <location>
        <begin position="641"/>
        <end position="654"/>
    </location>
</feature>
<keyword evidence="2" id="KW-0472">Membrane</keyword>
<feature type="transmembrane region" description="Helical" evidence="2">
    <location>
        <begin position="448"/>
        <end position="470"/>
    </location>
</feature>
<feature type="domain" description="Tape measure protein N-terminal" evidence="3">
    <location>
        <begin position="124"/>
        <end position="306"/>
    </location>
</feature>
<dbReference type="AlphaFoldDB" id="A0A4R1ANR5"/>
<dbReference type="EMBL" id="SJTH01000060">
    <property type="protein sequence ID" value="TCJ01490.1"/>
    <property type="molecule type" value="Genomic_DNA"/>
</dbReference>
<evidence type="ECO:0000313" key="5">
    <source>
        <dbReference type="Proteomes" id="UP000293846"/>
    </source>
</evidence>
<dbReference type="OrthoDB" id="1677957at2"/>
<feature type="transmembrane region" description="Helical" evidence="2">
    <location>
        <begin position="482"/>
        <end position="499"/>
    </location>
</feature>
<evidence type="ECO:0000313" key="4">
    <source>
        <dbReference type="EMBL" id="TCJ01490.1"/>
    </source>
</evidence>
<accession>A0A4R1ANR5</accession>
<comment type="caution">
    <text evidence="4">The sequence shown here is derived from an EMBL/GenBank/DDBJ whole genome shotgun (WGS) entry which is preliminary data.</text>
</comment>
<reference evidence="4 5" key="1">
    <citation type="submission" date="2019-03" db="EMBL/GenBank/DDBJ databases">
        <authorList>
            <person name="Jensen L."/>
            <person name="Storgaard J."/>
            <person name="Sulaj E."/>
            <person name="Schramm A."/>
            <person name="Marshall I.P.G."/>
        </authorList>
    </citation>
    <scope>NUCLEOTIDE SEQUENCE [LARGE SCALE GENOMIC DNA]</scope>
    <source>
        <strain evidence="4 5">2017H2G3</strain>
    </source>
</reference>
<gene>
    <name evidence="4" type="ORF">E0Y62_23735</name>
</gene>
<feature type="transmembrane region" description="Helical" evidence="2">
    <location>
        <begin position="419"/>
        <end position="441"/>
    </location>
</feature>
<proteinExistence type="predicted"/>
<feature type="transmembrane region" description="Helical" evidence="2">
    <location>
        <begin position="370"/>
        <end position="389"/>
    </location>
</feature>
<name>A0A4R1ANR5_9BACI</name>
<dbReference type="RefSeq" id="WP_131238692.1">
    <property type="nucleotide sequence ID" value="NZ_SJTH01000060.1"/>
</dbReference>
<feature type="transmembrane region" description="Helical" evidence="2">
    <location>
        <begin position="345"/>
        <end position="364"/>
    </location>
</feature>
<keyword evidence="2" id="KW-0812">Transmembrane</keyword>
<organism evidence="4 5">
    <name type="scientific">Cytobacillus praedii</name>
    <dbReference type="NCBI Taxonomy" id="1742358"/>
    <lineage>
        <taxon>Bacteria</taxon>
        <taxon>Bacillati</taxon>
        <taxon>Bacillota</taxon>
        <taxon>Bacilli</taxon>
        <taxon>Bacillales</taxon>
        <taxon>Bacillaceae</taxon>
        <taxon>Cytobacillus</taxon>
    </lineage>
</organism>
<sequence length="743" mass="79664">MAGAQTSITLTDRLTGPLTRMMRAMDRTISIMERMDRTANNVDTKGLQRARRDIQNATADLERLRSSTNSLGGSNGLNQLQNQFLNLPGPIGSAAGAVRSFFVGFAGAAAAILSLQALREGFQDFVKAADAYTSTSARLANINDGLQTQAELQENVYNAAQRSLTLYNDMAGSVAKLNLLAADAFSSNNEAIRFSELMGKAFSVSGASTQERSAGMYQLTQAMAAGKLQGDEFRSIMENAPLLAKAISKSMGVSMGALREFSRDGLITADIIKNALFEAAEDIESKFNSMPLTFADAMTVFRNWAGRAFEPLFIRFNQFVNSDAFDTLAGHAMWFINTFTAGMGLLFDTLEWLYGIIGAIGQFFVDNWSWIAPILTVVGAALGTIGLILLGLAVKWAIVTVATAIATAAQWAFNTAMAAFPGTWILLIFVAVIALVIYALINWADQTAAVVGSIVGAFYWLGAVAYNVLMGMGNIGLSVAEWFVNIWNTGVYSVQLAFYNMQMMALKAMEAVGNGMTGIVNSALGGISSLVNTAISGLNKLIDLANKIPDVNIAHLGTVDFKVKNNVSSYVGDLRSKLEEPTKKDPVNFERLDYKETGAAFDKGYNAGSKFSKNISGSLTNVSDSISNLLNGPANINNNPFSSTPGGQVSNSPGANKDAANPTGGKLDKVGKIDDEISISDEDLKLLRELAEIKSIQNFVTLTPTVNMQTGDIRNEVDVGMIVSSIEDRMIKEVARSAEGVYS</sequence>
<keyword evidence="2" id="KW-1133">Transmembrane helix</keyword>
<evidence type="ECO:0000256" key="1">
    <source>
        <dbReference type="SAM" id="MobiDB-lite"/>
    </source>
</evidence>